<keyword evidence="2" id="KW-0547">Nucleotide-binding</keyword>
<dbReference type="SUPFAM" id="SSF56059">
    <property type="entry name" value="Glutathione synthetase ATP-binding domain-like"/>
    <property type="match status" value="1"/>
</dbReference>
<keyword evidence="5" id="KW-1185">Reference proteome</keyword>
<dbReference type="Gene3D" id="3.30.470.20">
    <property type="entry name" value="ATP-grasp fold, B domain"/>
    <property type="match status" value="1"/>
</dbReference>
<organism evidence="4 5">
    <name type="scientific">Pseudomonas moraviensis</name>
    <dbReference type="NCBI Taxonomy" id="321662"/>
    <lineage>
        <taxon>Bacteria</taxon>
        <taxon>Pseudomonadati</taxon>
        <taxon>Pseudomonadota</taxon>
        <taxon>Gammaproteobacteria</taxon>
        <taxon>Pseudomonadales</taxon>
        <taxon>Pseudomonadaceae</taxon>
        <taxon>Pseudomonas</taxon>
    </lineage>
</organism>
<gene>
    <name evidence="4" type="ORF">CKQ80_17980</name>
</gene>
<keyword evidence="3" id="KW-0067">ATP-binding</keyword>
<evidence type="ECO:0000256" key="1">
    <source>
        <dbReference type="ARBA" id="ARBA00022598"/>
    </source>
</evidence>
<accession>A0A2A2PNR3</accession>
<evidence type="ECO:0000313" key="4">
    <source>
        <dbReference type="EMBL" id="PAW57100.1"/>
    </source>
</evidence>
<name>A0A2A2PNR3_9PSED</name>
<comment type="caution">
    <text evidence="4">The sequence shown here is derived from an EMBL/GenBank/DDBJ whole genome shotgun (WGS) entry which is preliminary data.</text>
</comment>
<dbReference type="PANTHER" id="PTHR43585:SF2">
    <property type="entry name" value="ATP-GRASP ENZYME FSQD"/>
    <property type="match status" value="1"/>
</dbReference>
<sequence>MDHILIVGINKVSIKYVCEAIRGAGFEPILSVDPSGFHGAAKNVFEGVTCIPAFTDRVALSAYLNAHPALVGVIRSITTFFDELFPVVSAIAEEFGFKAPPEVFARLSSKGFVGRLIPEHVPAETCVSLSAGDVVIPWLTPGQQNDVVLKPSVGSGAVATTLLSIAPDADPGAVIRAAILNSGIDDPQDTAWIVQAHCAGDLVSLEGFAQEGRVVFLGLSRRDRVGFTEVANQFPADARMALPVRAKIEKAVRDLIARSGFDNGFFHCEFIANDATAYLIDANMGRLGGASIVEQIALAYDLAPATVLQHVALLPLGLLEAALQYQPVESCRQTLSYWYCLDHEAVVHDWEIPPMASIHTPIANVGSVIQPIGTSDYAWVGMLTGYADVVAREIGQVRVLTDRGPRSPVFK</sequence>
<dbReference type="InterPro" id="IPR052032">
    <property type="entry name" value="ATP-dep_AA_Ligase"/>
</dbReference>
<protein>
    <submittedName>
        <fullName evidence="4">ATP-grasp domain-containing protein</fullName>
    </submittedName>
</protein>
<dbReference type="PANTHER" id="PTHR43585">
    <property type="entry name" value="FUMIPYRROLE BIOSYNTHESIS PROTEIN C"/>
    <property type="match status" value="1"/>
</dbReference>
<dbReference type="AlphaFoldDB" id="A0A2A2PNR3"/>
<dbReference type="Proteomes" id="UP000217830">
    <property type="component" value="Unassembled WGS sequence"/>
</dbReference>
<reference evidence="4 5" key="1">
    <citation type="submission" date="2017-08" db="EMBL/GenBank/DDBJ databases">
        <title>Draft Genome Sequence of Pseudomonas moraviensis TYU6, isolated from Taxus cuspidata by using PacBio Single-Molecule Real-Time Technology.</title>
        <authorList>
            <person name="Baek K.-H."/>
            <person name="Mishra A.K."/>
        </authorList>
    </citation>
    <scope>NUCLEOTIDE SEQUENCE [LARGE SCALE GENOMIC DNA]</scope>
    <source>
        <strain evidence="4 5">TYU6</strain>
    </source>
</reference>
<proteinExistence type="predicted"/>
<evidence type="ECO:0000313" key="5">
    <source>
        <dbReference type="Proteomes" id="UP000217830"/>
    </source>
</evidence>
<dbReference type="GO" id="GO:0016874">
    <property type="term" value="F:ligase activity"/>
    <property type="evidence" value="ECO:0007669"/>
    <property type="project" value="UniProtKB-KW"/>
</dbReference>
<keyword evidence="1" id="KW-0436">Ligase</keyword>
<evidence type="ECO:0000256" key="2">
    <source>
        <dbReference type="ARBA" id="ARBA00022741"/>
    </source>
</evidence>
<dbReference type="GO" id="GO:0005524">
    <property type="term" value="F:ATP binding"/>
    <property type="evidence" value="ECO:0007669"/>
    <property type="project" value="UniProtKB-KW"/>
</dbReference>
<dbReference type="RefSeq" id="WP_095668245.1">
    <property type="nucleotide sequence ID" value="NZ_NRSS01000003.1"/>
</dbReference>
<evidence type="ECO:0000256" key="3">
    <source>
        <dbReference type="ARBA" id="ARBA00022840"/>
    </source>
</evidence>
<dbReference type="EMBL" id="NRST01000001">
    <property type="protein sequence ID" value="PAW57100.1"/>
    <property type="molecule type" value="Genomic_DNA"/>
</dbReference>